<evidence type="ECO:0008006" key="2">
    <source>
        <dbReference type="Google" id="ProtNLM"/>
    </source>
</evidence>
<gene>
    <name evidence="1" type="ORF">S03H2_40799</name>
</gene>
<comment type="caution">
    <text evidence="1">The sequence shown here is derived from an EMBL/GenBank/DDBJ whole genome shotgun (WGS) entry which is preliminary data.</text>
</comment>
<dbReference type="SUPFAM" id="SSF53067">
    <property type="entry name" value="Actin-like ATPase domain"/>
    <property type="match status" value="1"/>
</dbReference>
<dbReference type="EMBL" id="BARU01025312">
    <property type="protein sequence ID" value="GAH64964.1"/>
    <property type="molecule type" value="Genomic_DNA"/>
</dbReference>
<accession>X1IFU8</accession>
<dbReference type="InterPro" id="IPR043129">
    <property type="entry name" value="ATPase_NBD"/>
</dbReference>
<evidence type="ECO:0000313" key="1">
    <source>
        <dbReference type="EMBL" id="GAH64964.1"/>
    </source>
</evidence>
<dbReference type="AlphaFoldDB" id="X1IFU8"/>
<protein>
    <recommendedName>
        <fullName evidence="2">ATPase BadF/BadG/BcrA/BcrD type domain-containing protein</fullName>
    </recommendedName>
</protein>
<feature type="non-terminal residue" evidence="1">
    <location>
        <position position="54"/>
    </location>
</feature>
<dbReference type="Gene3D" id="3.30.420.40">
    <property type="match status" value="1"/>
</dbReference>
<reference evidence="1" key="1">
    <citation type="journal article" date="2014" name="Front. Microbiol.">
        <title>High frequency of phylogenetically diverse reductive dehalogenase-homologous genes in deep subseafloor sedimentary metagenomes.</title>
        <authorList>
            <person name="Kawai M."/>
            <person name="Futagami T."/>
            <person name="Toyoda A."/>
            <person name="Takaki Y."/>
            <person name="Nishi S."/>
            <person name="Hori S."/>
            <person name="Arai W."/>
            <person name="Tsubouchi T."/>
            <person name="Morono Y."/>
            <person name="Uchiyama I."/>
            <person name="Ito T."/>
            <person name="Fujiyama A."/>
            <person name="Inagaki F."/>
            <person name="Takami H."/>
        </authorList>
    </citation>
    <scope>NUCLEOTIDE SEQUENCE</scope>
    <source>
        <strain evidence="1">Expedition CK06-06</strain>
    </source>
</reference>
<proteinExistence type="predicted"/>
<sequence length="54" mass="5646">MGCFLGVDIGSVNVKLSLIDESGKIVQLDTEKISTGPRAAVSTLITRLRANSGL</sequence>
<organism evidence="1">
    <name type="scientific">marine sediment metagenome</name>
    <dbReference type="NCBI Taxonomy" id="412755"/>
    <lineage>
        <taxon>unclassified sequences</taxon>
        <taxon>metagenomes</taxon>
        <taxon>ecological metagenomes</taxon>
    </lineage>
</organism>
<name>X1IFU8_9ZZZZ</name>